<dbReference type="Proteomes" id="UP000054248">
    <property type="component" value="Unassembled WGS sequence"/>
</dbReference>
<reference evidence="2" key="2">
    <citation type="submission" date="2015-01" db="EMBL/GenBank/DDBJ databases">
        <title>Evolutionary Origins and Diversification of the Mycorrhizal Mutualists.</title>
        <authorList>
            <consortium name="DOE Joint Genome Institute"/>
            <consortium name="Mycorrhizal Genomics Consortium"/>
            <person name="Kohler A."/>
            <person name="Kuo A."/>
            <person name="Nagy L.G."/>
            <person name="Floudas D."/>
            <person name="Copeland A."/>
            <person name="Barry K.W."/>
            <person name="Cichocki N."/>
            <person name="Veneault-Fourrey C."/>
            <person name="LaButti K."/>
            <person name="Lindquist E.A."/>
            <person name="Lipzen A."/>
            <person name="Lundell T."/>
            <person name="Morin E."/>
            <person name="Murat C."/>
            <person name="Riley R."/>
            <person name="Ohm R."/>
            <person name="Sun H."/>
            <person name="Tunlid A."/>
            <person name="Henrissat B."/>
            <person name="Grigoriev I.V."/>
            <person name="Hibbett D.S."/>
            <person name="Martin F."/>
        </authorList>
    </citation>
    <scope>NUCLEOTIDE SEQUENCE [LARGE SCALE GENOMIC DNA]</scope>
    <source>
        <strain evidence="2">MUT 4182</strain>
    </source>
</reference>
<dbReference type="EMBL" id="KN823243">
    <property type="protein sequence ID" value="KIO19066.1"/>
    <property type="molecule type" value="Genomic_DNA"/>
</dbReference>
<protein>
    <recommendedName>
        <fullName evidence="3">Retrotransposon gag domain-containing protein</fullName>
    </recommendedName>
</protein>
<gene>
    <name evidence="1" type="ORF">M407DRAFT_31279</name>
</gene>
<dbReference type="HOGENOM" id="CLU_066292_0_0_1"/>
<proteinExistence type="predicted"/>
<dbReference type="AlphaFoldDB" id="A0A0C3Q5V7"/>
<organism evidence="1 2">
    <name type="scientific">Tulasnella calospora MUT 4182</name>
    <dbReference type="NCBI Taxonomy" id="1051891"/>
    <lineage>
        <taxon>Eukaryota</taxon>
        <taxon>Fungi</taxon>
        <taxon>Dikarya</taxon>
        <taxon>Basidiomycota</taxon>
        <taxon>Agaricomycotina</taxon>
        <taxon>Agaricomycetes</taxon>
        <taxon>Cantharellales</taxon>
        <taxon>Tulasnellaceae</taxon>
        <taxon>Tulasnella</taxon>
    </lineage>
</organism>
<sequence>MLSRYRLHFAGKSAAEAEDFVHWVRQRALDAGKLDDPNWTAKLASGCFVGSALRWYTSLDHGVRGDWDALQQAIFLRYSKDFEEGSSLSLRIRIVPTAAPAAASPNLSKPLSANLSQTIATPHLAEGIEVEYESLPPIDDPPSFFIPNNQIPDCDVLGMKWYSDPTKTTRLFLGLCGVNLITRTGSPDSSYAGPFLTKPWKISRSANAQGTLSLRVISDSGLLQSRKASGYQFQPN</sequence>
<evidence type="ECO:0008006" key="3">
    <source>
        <dbReference type="Google" id="ProtNLM"/>
    </source>
</evidence>
<keyword evidence="2" id="KW-1185">Reference proteome</keyword>
<name>A0A0C3Q5V7_9AGAM</name>
<accession>A0A0C3Q5V7</accession>
<evidence type="ECO:0000313" key="2">
    <source>
        <dbReference type="Proteomes" id="UP000054248"/>
    </source>
</evidence>
<evidence type="ECO:0000313" key="1">
    <source>
        <dbReference type="EMBL" id="KIO19066.1"/>
    </source>
</evidence>
<reference evidence="1 2" key="1">
    <citation type="submission" date="2014-04" db="EMBL/GenBank/DDBJ databases">
        <authorList>
            <consortium name="DOE Joint Genome Institute"/>
            <person name="Kuo A."/>
            <person name="Girlanda M."/>
            <person name="Perotto S."/>
            <person name="Kohler A."/>
            <person name="Nagy L.G."/>
            <person name="Floudas D."/>
            <person name="Copeland A."/>
            <person name="Barry K.W."/>
            <person name="Cichocki N."/>
            <person name="Veneault-Fourrey C."/>
            <person name="LaButti K."/>
            <person name="Lindquist E.A."/>
            <person name="Lipzen A."/>
            <person name="Lundell T."/>
            <person name="Morin E."/>
            <person name="Murat C."/>
            <person name="Sun H."/>
            <person name="Tunlid A."/>
            <person name="Henrissat B."/>
            <person name="Grigoriev I.V."/>
            <person name="Hibbett D.S."/>
            <person name="Martin F."/>
            <person name="Nordberg H.P."/>
            <person name="Cantor M.N."/>
            <person name="Hua S.X."/>
        </authorList>
    </citation>
    <scope>NUCLEOTIDE SEQUENCE [LARGE SCALE GENOMIC DNA]</scope>
    <source>
        <strain evidence="1 2">MUT 4182</strain>
    </source>
</reference>